<keyword evidence="2" id="KW-0813">Transport</keyword>
<dbReference type="InterPro" id="IPR001851">
    <property type="entry name" value="ABC_transp_permease"/>
</dbReference>
<dbReference type="PANTHER" id="PTHR11795">
    <property type="entry name" value="BRANCHED-CHAIN AMINO ACID TRANSPORT SYSTEM PERMEASE PROTEIN LIVH"/>
    <property type="match status" value="1"/>
</dbReference>
<evidence type="ECO:0000256" key="6">
    <source>
        <dbReference type="ARBA" id="ARBA00022970"/>
    </source>
</evidence>
<protein>
    <submittedName>
        <fullName evidence="11">Branched-chain amino acid ABC transporter permease</fullName>
    </submittedName>
</protein>
<keyword evidence="4" id="KW-0997">Cell inner membrane</keyword>
<feature type="transmembrane region" description="Helical" evidence="10">
    <location>
        <begin position="40"/>
        <end position="56"/>
    </location>
</feature>
<dbReference type="Pfam" id="PF02653">
    <property type="entry name" value="BPD_transp_2"/>
    <property type="match status" value="1"/>
</dbReference>
<sequence>MLLQQVLNGVMLGGAYALIAIGYTLVFGVLHLVHLAHGEVFMVGAFIALQMVLLTGGGVAVALPVAALAGALVGVLVYLVAIKPIRSRKGHYLAPMISTIGAGLVLQEVATRVFGGEQVGFPVQMEAQVWHLGPVTLTSVQLVILTVSIGLMFALHLFVTMTRVGMAMRATAESMVISNTLGIRSDRIIILTFAIASALAGIAGVLVGMSFNSISPYMGVDMGIKGLAAMLLGGLGNVYGAMIGGLVIGLVEVVSVAYLSSSYRDAFAFIVIIAVLLLRPRGIFGSTAHVEG</sequence>
<feature type="transmembrane region" description="Helical" evidence="10">
    <location>
        <begin position="135"/>
        <end position="159"/>
    </location>
</feature>
<dbReference type="GO" id="GO:0005304">
    <property type="term" value="F:L-valine transmembrane transporter activity"/>
    <property type="evidence" value="ECO:0007669"/>
    <property type="project" value="TreeGrafter"/>
</dbReference>
<dbReference type="GO" id="GO:1903806">
    <property type="term" value="P:L-isoleucine import across plasma membrane"/>
    <property type="evidence" value="ECO:0007669"/>
    <property type="project" value="TreeGrafter"/>
</dbReference>
<proteinExistence type="inferred from homology"/>
<evidence type="ECO:0000313" key="12">
    <source>
        <dbReference type="Proteomes" id="UP000285523"/>
    </source>
</evidence>
<dbReference type="CDD" id="cd06582">
    <property type="entry name" value="TM_PBP1_LivH_like"/>
    <property type="match status" value="1"/>
</dbReference>
<evidence type="ECO:0000256" key="7">
    <source>
        <dbReference type="ARBA" id="ARBA00022989"/>
    </source>
</evidence>
<keyword evidence="5 10" id="KW-0812">Transmembrane</keyword>
<dbReference type="AlphaFoldDB" id="A0A418V0L4"/>
<evidence type="ECO:0000313" key="11">
    <source>
        <dbReference type="EMBL" id="RJF69380.1"/>
    </source>
</evidence>
<evidence type="ECO:0000256" key="9">
    <source>
        <dbReference type="ARBA" id="ARBA00037998"/>
    </source>
</evidence>
<comment type="caution">
    <text evidence="11">The sequence shown here is derived from an EMBL/GenBank/DDBJ whole genome shotgun (WGS) entry which is preliminary data.</text>
</comment>
<evidence type="ECO:0000256" key="2">
    <source>
        <dbReference type="ARBA" id="ARBA00022448"/>
    </source>
</evidence>
<dbReference type="EMBL" id="QYYD01000024">
    <property type="protein sequence ID" value="RJF69380.1"/>
    <property type="molecule type" value="Genomic_DNA"/>
</dbReference>
<accession>A0A418V0L4</accession>
<evidence type="ECO:0000256" key="8">
    <source>
        <dbReference type="ARBA" id="ARBA00023136"/>
    </source>
</evidence>
<dbReference type="InterPro" id="IPR052157">
    <property type="entry name" value="BCAA_transport_permease"/>
</dbReference>
<feature type="transmembrane region" description="Helical" evidence="10">
    <location>
        <begin position="62"/>
        <end position="81"/>
    </location>
</feature>
<comment type="subcellular location">
    <subcellularLocation>
        <location evidence="1">Cell membrane</location>
        <topology evidence="1">Multi-pass membrane protein</topology>
    </subcellularLocation>
</comment>
<dbReference type="GO" id="GO:0015190">
    <property type="term" value="F:L-leucine transmembrane transporter activity"/>
    <property type="evidence" value="ECO:0007669"/>
    <property type="project" value="TreeGrafter"/>
</dbReference>
<feature type="transmembrane region" description="Helical" evidence="10">
    <location>
        <begin position="12"/>
        <end position="33"/>
    </location>
</feature>
<evidence type="ECO:0000256" key="1">
    <source>
        <dbReference type="ARBA" id="ARBA00004651"/>
    </source>
</evidence>
<gene>
    <name evidence="11" type="ORF">D4Q52_20575</name>
</gene>
<organism evidence="11 12">
    <name type="scientific">Rhodopseudomonas palustris</name>
    <dbReference type="NCBI Taxonomy" id="1076"/>
    <lineage>
        <taxon>Bacteria</taxon>
        <taxon>Pseudomonadati</taxon>
        <taxon>Pseudomonadota</taxon>
        <taxon>Alphaproteobacteria</taxon>
        <taxon>Hyphomicrobiales</taxon>
        <taxon>Nitrobacteraceae</taxon>
        <taxon>Rhodopseudomonas</taxon>
    </lineage>
</organism>
<keyword evidence="6" id="KW-0029">Amino-acid transport</keyword>
<dbReference type="GO" id="GO:0015188">
    <property type="term" value="F:L-isoleucine transmembrane transporter activity"/>
    <property type="evidence" value="ECO:0007669"/>
    <property type="project" value="TreeGrafter"/>
</dbReference>
<feature type="transmembrane region" description="Helical" evidence="10">
    <location>
        <begin position="238"/>
        <end position="259"/>
    </location>
</feature>
<comment type="similarity">
    <text evidence="9">Belongs to the binding-protein-dependent transport system permease family. LivHM subfamily.</text>
</comment>
<keyword evidence="7 10" id="KW-1133">Transmembrane helix</keyword>
<evidence type="ECO:0000256" key="5">
    <source>
        <dbReference type="ARBA" id="ARBA00022692"/>
    </source>
</evidence>
<reference evidence="11 12" key="1">
    <citation type="submission" date="2018-09" db="EMBL/GenBank/DDBJ databases">
        <title>Draft genome sequence of Rhodopseudomonas palustris 2.1.18.</title>
        <authorList>
            <person name="Robertson S.L."/>
            <person name="Meyer T.E."/>
            <person name="Kyndt J.A."/>
        </authorList>
    </citation>
    <scope>NUCLEOTIDE SEQUENCE [LARGE SCALE GENOMIC DNA]</scope>
    <source>
        <strain evidence="11 12">2.1.18</strain>
    </source>
</reference>
<evidence type="ECO:0000256" key="10">
    <source>
        <dbReference type="SAM" id="Phobius"/>
    </source>
</evidence>
<feature type="transmembrane region" description="Helical" evidence="10">
    <location>
        <begin position="188"/>
        <end position="211"/>
    </location>
</feature>
<keyword evidence="8 10" id="KW-0472">Membrane</keyword>
<dbReference type="PANTHER" id="PTHR11795:SF371">
    <property type="entry name" value="HIGH-AFFINITY BRANCHED-CHAIN AMINO ACID TRANSPORT SYSTEM PERMEASE PROTEIN LIVH"/>
    <property type="match status" value="1"/>
</dbReference>
<keyword evidence="3" id="KW-1003">Cell membrane</keyword>
<evidence type="ECO:0000256" key="4">
    <source>
        <dbReference type="ARBA" id="ARBA00022519"/>
    </source>
</evidence>
<name>A0A418V0L4_RHOPL</name>
<feature type="transmembrane region" description="Helical" evidence="10">
    <location>
        <begin position="93"/>
        <end position="115"/>
    </location>
</feature>
<dbReference type="GO" id="GO:0015192">
    <property type="term" value="F:L-phenylalanine transmembrane transporter activity"/>
    <property type="evidence" value="ECO:0007669"/>
    <property type="project" value="TreeGrafter"/>
</dbReference>
<evidence type="ECO:0000256" key="3">
    <source>
        <dbReference type="ARBA" id="ARBA00022475"/>
    </source>
</evidence>
<dbReference type="GO" id="GO:0005886">
    <property type="term" value="C:plasma membrane"/>
    <property type="evidence" value="ECO:0007669"/>
    <property type="project" value="UniProtKB-SubCell"/>
</dbReference>
<dbReference type="GO" id="GO:0015808">
    <property type="term" value="P:L-alanine transport"/>
    <property type="evidence" value="ECO:0007669"/>
    <property type="project" value="TreeGrafter"/>
</dbReference>
<feature type="transmembrane region" description="Helical" evidence="10">
    <location>
        <begin position="266"/>
        <end position="284"/>
    </location>
</feature>
<dbReference type="Proteomes" id="UP000285523">
    <property type="component" value="Unassembled WGS sequence"/>
</dbReference>
<dbReference type="GO" id="GO:0042941">
    <property type="term" value="P:D-alanine transmembrane transport"/>
    <property type="evidence" value="ECO:0007669"/>
    <property type="project" value="TreeGrafter"/>
</dbReference>
<dbReference type="OrthoDB" id="9807115at2"/>
<dbReference type="RefSeq" id="WP_119858446.1">
    <property type="nucleotide sequence ID" value="NZ_QYYD01000024.1"/>
</dbReference>